<keyword evidence="2" id="KW-0812">Transmembrane</keyword>
<keyword evidence="4" id="KW-1185">Reference proteome</keyword>
<reference evidence="3 4" key="1">
    <citation type="submission" date="2019-02" db="EMBL/GenBank/DDBJ databases">
        <title>Deep-cultivation of Planctomycetes and their phenomic and genomic characterization uncovers novel biology.</title>
        <authorList>
            <person name="Wiegand S."/>
            <person name="Jogler M."/>
            <person name="Boedeker C."/>
            <person name="Pinto D."/>
            <person name="Vollmers J."/>
            <person name="Rivas-Marin E."/>
            <person name="Kohn T."/>
            <person name="Peeters S.H."/>
            <person name="Heuer A."/>
            <person name="Rast P."/>
            <person name="Oberbeckmann S."/>
            <person name="Bunk B."/>
            <person name="Jeske O."/>
            <person name="Meyerdierks A."/>
            <person name="Storesund J.E."/>
            <person name="Kallscheuer N."/>
            <person name="Luecker S."/>
            <person name="Lage O.M."/>
            <person name="Pohl T."/>
            <person name="Merkel B.J."/>
            <person name="Hornburger P."/>
            <person name="Mueller R.-W."/>
            <person name="Bruemmer F."/>
            <person name="Labrenz M."/>
            <person name="Spormann A.M."/>
            <person name="Op Den Camp H."/>
            <person name="Overmann J."/>
            <person name="Amann R."/>
            <person name="Jetten M.S.M."/>
            <person name="Mascher T."/>
            <person name="Medema M.H."/>
            <person name="Devos D.P."/>
            <person name="Kaster A.-K."/>
            <person name="Ovreas L."/>
            <person name="Rohde M."/>
            <person name="Galperin M.Y."/>
            <person name="Jogler C."/>
        </authorList>
    </citation>
    <scope>NUCLEOTIDE SEQUENCE [LARGE SCALE GENOMIC DNA]</scope>
    <source>
        <strain evidence="3 4">Poly51</strain>
    </source>
</reference>
<sequence length="644" mass="70968">MNSSNRAQDRNLVLLILATVILVGALLVAFVVHLASRQISLRLEQDFHAAVEAIDAGESGTATKLWRSLHQSEDHQAHADLIKCGLELNNGDPDAAIHKLEGMKHDGELEAARSLFIAKALIQLDRIDDAEATYQSILKTDASHSRAQRGLKQIAAIRTKEEDTQQFFTDVKPMVDKFCGDCHANPLPYSFPKSHWAEEVKQGFELYKLFDRHDLEVPDQALVTKYFRLQAPTEFDFSPVLDQRSHGPSTEFALLKPSAPAIANPGVAHVAWVSLEEGERPVLLVTDMRNGSVSAFDPNHPDRAARTLAQLRNPCHSTICDLDRDGNLDVLVADLGSFVPADNHDGRVICLKSDGKNGYEEVVLLDNVGRVADVQPGDFDSDGDIDLIVAVFGWRTTGSIQYLENTSDSGDEFQFKERQLDPRHGTIHVPVIDINQDGHLDFIALISQAHEEVVAFINDGRGKFSPQTLYAANDPSFGSSGIQLIDLDQDEDIDVLYTNGDSFDSALMKPYHGVQWLENKGDLHFEAHRVANGFGVYRAVAVDVDADTDLDIVAVSALPTKVLDPDLVKTTDSIICLINDGQQNFGKHVIEQGVCSHLTCDVGDFDQDGDIDFATGHVNLFDELMNMPPIDIWLNQSEPADADK</sequence>
<organism evidence="3 4">
    <name type="scientific">Rubripirellula tenax</name>
    <dbReference type="NCBI Taxonomy" id="2528015"/>
    <lineage>
        <taxon>Bacteria</taxon>
        <taxon>Pseudomonadati</taxon>
        <taxon>Planctomycetota</taxon>
        <taxon>Planctomycetia</taxon>
        <taxon>Pirellulales</taxon>
        <taxon>Pirellulaceae</taxon>
        <taxon>Rubripirellula</taxon>
    </lineage>
</organism>
<dbReference type="AlphaFoldDB" id="A0A5C6FL79"/>
<dbReference type="Gene3D" id="1.25.40.10">
    <property type="entry name" value="Tetratricopeptide repeat domain"/>
    <property type="match status" value="1"/>
</dbReference>
<dbReference type="InterPro" id="IPR011990">
    <property type="entry name" value="TPR-like_helical_dom_sf"/>
</dbReference>
<keyword evidence="1" id="KW-0732">Signal</keyword>
<dbReference type="Pfam" id="PF14559">
    <property type="entry name" value="TPR_19"/>
    <property type="match status" value="1"/>
</dbReference>
<proteinExistence type="predicted"/>
<dbReference type="OrthoDB" id="227135at2"/>
<dbReference type="PANTHER" id="PTHR45460:SF2">
    <property type="entry name" value="ALPHA 1,3 GLUCANASE, GH71 FAMILY (EUROFUNG)"/>
    <property type="match status" value="1"/>
</dbReference>
<keyword evidence="2" id="KW-0472">Membrane</keyword>
<evidence type="ECO:0000256" key="2">
    <source>
        <dbReference type="SAM" id="Phobius"/>
    </source>
</evidence>
<dbReference type="Pfam" id="PF13517">
    <property type="entry name" value="FG-GAP_3"/>
    <property type="match status" value="2"/>
</dbReference>
<comment type="caution">
    <text evidence="3">The sequence shown here is derived from an EMBL/GenBank/DDBJ whole genome shotgun (WGS) entry which is preliminary data.</text>
</comment>
<dbReference type="EMBL" id="SJPW01000001">
    <property type="protein sequence ID" value="TWU60554.1"/>
    <property type="molecule type" value="Genomic_DNA"/>
</dbReference>
<dbReference type="Proteomes" id="UP000318288">
    <property type="component" value="Unassembled WGS sequence"/>
</dbReference>
<protein>
    <recommendedName>
        <fullName evidence="5">FG-GAP repeat protein</fullName>
    </recommendedName>
</protein>
<dbReference type="Gene3D" id="2.130.10.130">
    <property type="entry name" value="Integrin alpha, N-terminal"/>
    <property type="match status" value="1"/>
</dbReference>
<dbReference type="RefSeq" id="WP_146454445.1">
    <property type="nucleotide sequence ID" value="NZ_SJPW01000001.1"/>
</dbReference>
<dbReference type="SUPFAM" id="SSF69318">
    <property type="entry name" value="Integrin alpha N-terminal domain"/>
    <property type="match status" value="1"/>
</dbReference>
<dbReference type="InterPro" id="IPR013517">
    <property type="entry name" value="FG-GAP"/>
</dbReference>
<evidence type="ECO:0000313" key="4">
    <source>
        <dbReference type="Proteomes" id="UP000318288"/>
    </source>
</evidence>
<dbReference type="InterPro" id="IPR028994">
    <property type="entry name" value="Integrin_alpha_N"/>
</dbReference>
<feature type="transmembrane region" description="Helical" evidence="2">
    <location>
        <begin position="12"/>
        <end position="35"/>
    </location>
</feature>
<keyword evidence="2" id="KW-1133">Transmembrane helix</keyword>
<evidence type="ECO:0008006" key="5">
    <source>
        <dbReference type="Google" id="ProtNLM"/>
    </source>
</evidence>
<name>A0A5C6FL79_9BACT</name>
<gene>
    <name evidence="3" type="ORF">Poly51_08310</name>
</gene>
<dbReference type="PANTHER" id="PTHR45460">
    <property type="entry name" value="SIMILAR TO CYSTEINE PROTEINASE"/>
    <property type="match status" value="1"/>
</dbReference>
<evidence type="ECO:0000313" key="3">
    <source>
        <dbReference type="EMBL" id="TWU60554.1"/>
    </source>
</evidence>
<accession>A0A5C6FL79</accession>
<evidence type="ECO:0000256" key="1">
    <source>
        <dbReference type="ARBA" id="ARBA00022729"/>
    </source>
</evidence>